<dbReference type="EMBL" id="JAAAHS010000012">
    <property type="protein sequence ID" value="NBE50467.1"/>
    <property type="molecule type" value="Genomic_DNA"/>
</dbReference>
<comment type="caution">
    <text evidence="2">The sequence shown here is derived from an EMBL/GenBank/DDBJ whole genome shotgun (WGS) entry which is preliminary data.</text>
</comment>
<dbReference type="Proteomes" id="UP000598297">
    <property type="component" value="Unassembled WGS sequence"/>
</dbReference>
<evidence type="ECO:0008006" key="4">
    <source>
        <dbReference type="Google" id="ProtNLM"/>
    </source>
</evidence>
<sequence length="186" mass="20078">MNRTTNGLLALVSGLALAVTGTTGALAASGDTSGAASALTAQAREAGLTARQAAQLQDRIDARLATMKTPAEQVRFDEIRAADGTRVTFGARAAGSCTSGRLCLWAGDNYDHEKLTFYKCAFRDLSDYGFNDRLTSLKNYQSKGTWAKFYNWEGHWSLKFGSTAPHKIPDLQGTEYNNVIDGVRVC</sequence>
<gene>
    <name evidence="2" type="ORF">GUY60_03285</name>
</gene>
<proteinExistence type="predicted"/>
<evidence type="ECO:0000256" key="1">
    <source>
        <dbReference type="SAM" id="SignalP"/>
    </source>
</evidence>
<organism evidence="2 3">
    <name type="scientific">Streptomyces boluensis</name>
    <dbReference type="NCBI Taxonomy" id="1775135"/>
    <lineage>
        <taxon>Bacteria</taxon>
        <taxon>Bacillati</taxon>
        <taxon>Actinomycetota</taxon>
        <taxon>Actinomycetes</taxon>
        <taxon>Kitasatosporales</taxon>
        <taxon>Streptomycetaceae</taxon>
        <taxon>Streptomyces</taxon>
    </lineage>
</organism>
<dbReference type="RefSeq" id="WP_161693524.1">
    <property type="nucleotide sequence ID" value="NZ_JAAAHS010000012.1"/>
</dbReference>
<accession>A0A964XK92</accession>
<feature type="signal peptide" evidence="1">
    <location>
        <begin position="1"/>
        <end position="27"/>
    </location>
</feature>
<dbReference type="AlphaFoldDB" id="A0A964XK92"/>
<name>A0A964XK92_9ACTN</name>
<dbReference type="Pfam" id="PF03995">
    <property type="entry name" value="Inhibitor_I36"/>
    <property type="match status" value="1"/>
</dbReference>
<dbReference type="OrthoDB" id="3541237at2"/>
<reference evidence="2" key="1">
    <citation type="submission" date="2020-01" db="EMBL/GenBank/DDBJ databases">
        <title>Whole-genome analyses of novel actinobacteria.</title>
        <authorList>
            <person name="Sahin N."/>
        </authorList>
    </citation>
    <scope>NUCLEOTIDE SEQUENCE</scope>
    <source>
        <strain evidence="2">YC537</strain>
    </source>
</reference>
<keyword evidence="3" id="KW-1185">Reference proteome</keyword>
<evidence type="ECO:0000313" key="3">
    <source>
        <dbReference type="Proteomes" id="UP000598297"/>
    </source>
</evidence>
<dbReference type="Gene3D" id="2.60.20.10">
    <property type="entry name" value="Crystallins"/>
    <property type="match status" value="1"/>
</dbReference>
<protein>
    <recommendedName>
        <fullName evidence="4">Peptidase inhibitor family I36</fullName>
    </recommendedName>
</protein>
<feature type="chain" id="PRO_5037500705" description="Peptidase inhibitor family I36" evidence="1">
    <location>
        <begin position="28"/>
        <end position="186"/>
    </location>
</feature>
<evidence type="ECO:0000313" key="2">
    <source>
        <dbReference type="EMBL" id="NBE50467.1"/>
    </source>
</evidence>
<keyword evidence="1" id="KW-0732">Signal</keyword>